<dbReference type="EMBL" id="JAQOSK010000001">
    <property type="protein sequence ID" value="MDC2952935.1"/>
    <property type="molecule type" value="Genomic_DNA"/>
</dbReference>
<feature type="transmembrane region" description="Helical" evidence="2">
    <location>
        <begin position="81"/>
        <end position="105"/>
    </location>
</feature>
<dbReference type="Proteomes" id="UP001221328">
    <property type="component" value="Unassembled WGS sequence"/>
</dbReference>
<keyword evidence="4" id="KW-1185">Reference proteome</keyword>
<gene>
    <name evidence="3" type="ORF">PO587_00530</name>
</gene>
<comment type="caution">
    <text evidence="3">The sequence shown here is derived from an EMBL/GenBank/DDBJ whole genome shotgun (WGS) entry which is preliminary data.</text>
</comment>
<evidence type="ECO:0000256" key="1">
    <source>
        <dbReference type="SAM" id="MobiDB-lite"/>
    </source>
</evidence>
<name>A0ABT5FK89_9ACTN</name>
<evidence type="ECO:0000256" key="2">
    <source>
        <dbReference type="SAM" id="Phobius"/>
    </source>
</evidence>
<evidence type="ECO:0000313" key="3">
    <source>
        <dbReference type="EMBL" id="MDC2952935.1"/>
    </source>
</evidence>
<organism evidence="3 4">
    <name type="scientific">Streptomyces gilvifuscus</name>
    <dbReference type="NCBI Taxonomy" id="1550617"/>
    <lineage>
        <taxon>Bacteria</taxon>
        <taxon>Bacillati</taxon>
        <taxon>Actinomycetota</taxon>
        <taxon>Actinomycetes</taxon>
        <taxon>Kitasatosporales</taxon>
        <taxon>Streptomycetaceae</taxon>
        <taxon>Streptomyces</taxon>
    </lineage>
</organism>
<keyword evidence="2" id="KW-0812">Transmembrane</keyword>
<accession>A0ABT5FK89</accession>
<proteinExistence type="predicted"/>
<keyword evidence="2" id="KW-0472">Membrane</keyword>
<protein>
    <submittedName>
        <fullName evidence="3">DUF6153 family protein</fullName>
    </submittedName>
</protein>
<dbReference type="RefSeq" id="WP_272173669.1">
    <property type="nucleotide sequence ID" value="NZ_JAQOSK010000001.1"/>
</dbReference>
<feature type="region of interest" description="Disordered" evidence="1">
    <location>
        <begin position="30"/>
        <end position="68"/>
    </location>
</feature>
<sequence>MTGSRSGAHGRLLLLAVLLLGIVTMHTLGHPTEQGPGSPSPVGTHAGHRMAAPPSPVPAHVSVTGSGSAAMSGMDPGSVCLAVLGAFTLVLLLAAAFGSTLPAPLSPPRPARLLRALWPNPPPAGPSFNGLAVLRI</sequence>
<evidence type="ECO:0000313" key="4">
    <source>
        <dbReference type="Proteomes" id="UP001221328"/>
    </source>
</evidence>
<reference evidence="3 4" key="1">
    <citation type="journal article" date="2015" name="Int. J. Syst. Evol. Microbiol.">
        <title>Streptomyces gilvifuscus sp. nov., an actinomycete that produces antibacterial compounds isolated from soil.</title>
        <authorList>
            <person name="Nguyen T.M."/>
            <person name="Kim J."/>
        </authorList>
    </citation>
    <scope>NUCLEOTIDE SEQUENCE [LARGE SCALE GENOMIC DNA]</scope>
    <source>
        <strain evidence="3 4">T113</strain>
    </source>
</reference>
<keyword evidence="2" id="KW-1133">Transmembrane helix</keyword>